<dbReference type="AlphaFoldDB" id="A0A2T5V4U9"/>
<comment type="caution">
    <text evidence="10">Lacks conserved residue(s) required for the propagation of feature annotation.</text>
</comment>
<comment type="similarity">
    <text evidence="3 10 13">Belongs to the IPP transferase family.</text>
</comment>
<evidence type="ECO:0000256" key="4">
    <source>
        <dbReference type="ARBA" id="ARBA00022679"/>
    </source>
</evidence>
<evidence type="ECO:0000256" key="2">
    <source>
        <dbReference type="ARBA" id="ARBA00003213"/>
    </source>
</evidence>
<dbReference type="EC" id="2.5.1.75" evidence="10"/>
<sequence length="324" mass="35180">MSVATCDMNDPVKHETFGRVVLIAGPTASGKSALALKVAKAAGAAIVNADSMQIYRDLRVLSARPGVEEEAQAEHRLYGHVDACEPYSVGRWSDEVAAVLAELAGRNVPAVVAGGTGLYFKALTEGLSPVPLVDEEIRAHWRAAAERMPAQEIHAALARRDPVMAQALRPSDTQRILRALEVIETTGRSLSLWQGGAGEPLVGQDAIRLVIAPDRAWLHARINERFEDMVAQGGLEEARALVARNIDPAMPALKAIGVRPLAEAACGTRDLGEAIERCKTDTRRYAKRQETWFRNQMGDWPRISPDEIDATAARVVRELEAMEG</sequence>
<evidence type="ECO:0000256" key="5">
    <source>
        <dbReference type="ARBA" id="ARBA00022694"/>
    </source>
</evidence>
<dbReference type="GO" id="GO:0006400">
    <property type="term" value="P:tRNA modification"/>
    <property type="evidence" value="ECO:0007669"/>
    <property type="project" value="TreeGrafter"/>
</dbReference>
<dbReference type="GO" id="GO:0052381">
    <property type="term" value="F:tRNA dimethylallyltransferase activity"/>
    <property type="evidence" value="ECO:0007669"/>
    <property type="project" value="UniProtKB-UniRule"/>
</dbReference>
<comment type="cofactor">
    <cofactor evidence="1 10">
        <name>Mg(2+)</name>
        <dbReference type="ChEBI" id="CHEBI:18420"/>
    </cofactor>
</comment>
<evidence type="ECO:0000256" key="11">
    <source>
        <dbReference type="RuleBase" id="RU003783"/>
    </source>
</evidence>
<evidence type="ECO:0000256" key="3">
    <source>
        <dbReference type="ARBA" id="ARBA00005842"/>
    </source>
</evidence>
<dbReference type="InterPro" id="IPR027417">
    <property type="entry name" value="P-loop_NTPase"/>
</dbReference>
<evidence type="ECO:0000256" key="10">
    <source>
        <dbReference type="HAMAP-Rule" id="MF_00185"/>
    </source>
</evidence>
<comment type="function">
    <text evidence="2 10 12">Catalyzes the transfer of a dimethylallyl group onto the adenine at position 37 in tRNAs that read codons beginning with uridine, leading to the formation of N6-(dimethylallyl)adenosine (i(6)A).</text>
</comment>
<organism evidence="14 15">
    <name type="scientific">Breoghania corrubedonensis</name>
    <dbReference type="NCBI Taxonomy" id="665038"/>
    <lineage>
        <taxon>Bacteria</taxon>
        <taxon>Pseudomonadati</taxon>
        <taxon>Pseudomonadota</taxon>
        <taxon>Alphaproteobacteria</taxon>
        <taxon>Hyphomicrobiales</taxon>
        <taxon>Stappiaceae</taxon>
        <taxon>Breoghania</taxon>
    </lineage>
</organism>
<dbReference type="PANTHER" id="PTHR11088">
    <property type="entry name" value="TRNA DIMETHYLALLYLTRANSFERASE"/>
    <property type="match status" value="1"/>
</dbReference>
<feature type="binding site" evidence="10">
    <location>
        <begin position="25"/>
        <end position="32"/>
    </location>
    <ligand>
        <name>ATP</name>
        <dbReference type="ChEBI" id="CHEBI:30616"/>
    </ligand>
</feature>
<comment type="subunit">
    <text evidence="10">Monomer.</text>
</comment>
<dbReference type="GO" id="GO:0005524">
    <property type="term" value="F:ATP binding"/>
    <property type="evidence" value="ECO:0007669"/>
    <property type="project" value="UniProtKB-UniRule"/>
</dbReference>
<keyword evidence="15" id="KW-1185">Reference proteome</keyword>
<dbReference type="NCBIfam" id="TIGR00174">
    <property type="entry name" value="miaA"/>
    <property type="match status" value="1"/>
</dbReference>
<proteinExistence type="inferred from homology"/>
<keyword evidence="4 10" id="KW-0808">Transferase</keyword>
<dbReference type="Proteomes" id="UP000244081">
    <property type="component" value="Unassembled WGS sequence"/>
</dbReference>
<evidence type="ECO:0000313" key="14">
    <source>
        <dbReference type="EMBL" id="PTW58763.1"/>
    </source>
</evidence>
<dbReference type="EMBL" id="QAYG01000009">
    <property type="protein sequence ID" value="PTW58763.1"/>
    <property type="molecule type" value="Genomic_DNA"/>
</dbReference>
<feature type="region of interest" description="Interaction with substrate tRNA" evidence="10">
    <location>
        <begin position="50"/>
        <end position="53"/>
    </location>
</feature>
<evidence type="ECO:0000256" key="6">
    <source>
        <dbReference type="ARBA" id="ARBA00022741"/>
    </source>
</evidence>
<dbReference type="PANTHER" id="PTHR11088:SF60">
    <property type="entry name" value="TRNA DIMETHYLALLYLTRANSFERASE"/>
    <property type="match status" value="1"/>
</dbReference>
<reference evidence="14 15" key="1">
    <citation type="submission" date="2018-04" db="EMBL/GenBank/DDBJ databases">
        <title>Genomic Encyclopedia of Archaeal and Bacterial Type Strains, Phase II (KMG-II): from individual species to whole genera.</title>
        <authorList>
            <person name="Goeker M."/>
        </authorList>
    </citation>
    <scope>NUCLEOTIDE SEQUENCE [LARGE SCALE GENOMIC DNA]</scope>
    <source>
        <strain evidence="14 15">DSM 23382</strain>
    </source>
</reference>
<evidence type="ECO:0000256" key="8">
    <source>
        <dbReference type="ARBA" id="ARBA00022842"/>
    </source>
</evidence>
<feature type="region of interest" description="Interaction with substrate tRNA" evidence="10">
    <location>
        <begin position="174"/>
        <end position="178"/>
    </location>
</feature>
<evidence type="ECO:0000313" key="15">
    <source>
        <dbReference type="Proteomes" id="UP000244081"/>
    </source>
</evidence>
<dbReference type="Gene3D" id="1.10.20.140">
    <property type="match status" value="1"/>
</dbReference>
<evidence type="ECO:0000256" key="12">
    <source>
        <dbReference type="RuleBase" id="RU003784"/>
    </source>
</evidence>
<keyword evidence="6 10" id="KW-0547">Nucleotide-binding</keyword>
<dbReference type="InterPro" id="IPR018022">
    <property type="entry name" value="IPT"/>
</dbReference>
<dbReference type="Gene3D" id="3.40.50.300">
    <property type="entry name" value="P-loop containing nucleotide triphosphate hydrolases"/>
    <property type="match status" value="1"/>
</dbReference>
<dbReference type="InterPro" id="IPR039657">
    <property type="entry name" value="Dimethylallyltransferase"/>
</dbReference>
<dbReference type="SUPFAM" id="SSF52540">
    <property type="entry name" value="P-loop containing nucleoside triphosphate hydrolases"/>
    <property type="match status" value="2"/>
</dbReference>
<feature type="site" description="Interaction with substrate tRNA" evidence="10">
    <location>
        <position position="138"/>
    </location>
</feature>
<keyword evidence="5 10" id="KW-0819">tRNA processing</keyword>
<evidence type="ECO:0000256" key="7">
    <source>
        <dbReference type="ARBA" id="ARBA00022840"/>
    </source>
</evidence>
<keyword evidence="8 10" id="KW-0460">Magnesium</keyword>
<gene>
    <name evidence="10" type="primary">miaA</name>
    <name evidence="14" type="ORF">C8N35_10966</name>
</gene>
<comment type="catalytic activity">
    <reaction evidence="9 10 11">
        <text>adenosine(37) in tRNA + dimethylallyl diphosphate = N(6)-dimethylallyladenosine(37) in tRNA + diphosphate</text>
        <dbReference type="Rhea" id="RHEA:26482"/>
        <dbReference type="Rhea" id="RHEA-COMP:10162"/>
        <dbReference type="Rhea" id="RHEA-COMP:10375"/>
        <dbReference type="ChEBI" id="CHEBI:33019"/>
        <dbReference type="ChEBI" id="CHEBI:57623"/>
        <dbReference type="ChEBI" id="CHEBI:74411"/>
        <dbReference type="ChEBI" id="CHEBI:74415"/>
        <dbReference type="EC" id="2.5.1.75"/>
    </reaction>
</comment>
<comment type="caution">
    <text evidence="14">The sequence shown here is derived from an EMBL/GenBank/DDBJ whole genome shotgun (WGS) entry which is preliminary data.</text>
</comment>
<accession>A0A2T5V4U9</accession>
<feature type="site" description="Interaction with substrate tRNA" evidence="10">
    <location>
        <position position="116"/>
    </location>
</feature>
<name>A0A2T5V4U9_9HYPH</name>
<evidence type="ECO:0000256" key="1">
    <source>
        <dbReference type="ARBA" id="ARBA00001946"/>
    </source>
</evidence>
<evidence type="ECO:0000256" key="9">
    <source>
        <dbReference type="ARBA" id="ARBA00049563"/>
    </source>
</evidence>
<dbReference type="Pfam" id="PF01715">
    <property type="entry name" value="IPPT"/>
    <property type="match status" value="1"/>
</dbReference>
<evidence type="ECO:0000256" key="13">
    <source>
        <dbReference type="RuleBase" id="RU003785"/>
    </source>
</evidence>
<feature type="binding site" evidence="10">
    <location>
        <begin position="27"/>
        <end position="32"/>
    </location>
    <ligand>
        <name>substrate</name>
    </ligand>
</feature>
<dbReference type="HAMAP" id="MF_00185">
    <property type="entry name" value="IPP_trans"/>
    <property type="match status" value="1"/>
</dbReference>
<keyword evidence="7 10" id="KW-0067">ATP-binding</keyword>
<protein>
    <recommendedName>
        <fullName evidence="10">tRNA dimethylallyltransferase</fullName>
        <ecNumber evidence="10">2.5.1.75</ecNumber>
    </recommendedName>
    <alternativeName>
        <fullName evidence="10">Dimethylallyl diphosphate:tRNA dimethylallyltransferase</fullName>
        <shortName evidence="10">DMAPP:tRNA dimethylallyltransferase</shortName>
        <shortName evidence="10">DMATase</shortName>
    </alternativeName>
    <alternativeName>
        <fullName evidence="10">Isopentenyl-diphosphate:tRNA isopentenyltransferase</fullName>
        <shortName evidence="10">IPP transferase</shortName>
        <shortName evidence="10">IPPT</shortName>
        <shortName evidence="10">IPTase</shortName>
    </alternativeName>
</protein>